<sequence>MNSQNSAAFELNEERVHTTFGHVKVSIYGEASSQKHPIVTFHDIGMDSEATFQNFFRFESAATFLKKFTIYNINAPGQESDAQPLPENHTYPSLDELVHLVGYIVNHYGFKSFIGLGVGAGANILLRYALKQPERVDALILVNANIGRSGWIEWGYEKIHLHSLHKSEMNKATVEYLTWHNLGKHLDDYKPSLVQEYRNYFQNHPNPRNLAAFIEAYLDRSEVVLHDPNAQSPYLLGNIPVLQLVGAESSFVDDVVHVNTKLNPEYSNWVKVADSCALVLVEKPEPVTEAIMLFLQGAGYLSTVDVHKVMRKLSLERSGSPEPPPYK</sequence>
<dbReference type="SUPFAM" id="SSF53474">
    <property type="entry name" value="alpha/beta-Hydrolases"/>
    <property type="match status" value="1"/>
</dbReference>
<gene>
    <name evidence="2" type="ORF">DdX_11080</name>
</gene>
<keyword evidence="3" id="KW-1185">Reference proteome</keyword>
<evidence type="ECO:0000313" key="3">
    <source>
        <dbReference type="Proteomes" id="UP001201812"/>
    </source>
</evidence>
<dbReference type="PANTHER" id="PTHR11034">
    <property type="entry name" value="N-MYC DOWNSTREAM REGULATED"/>
    <property type="match status" value="1"/>
</dbReference>
<dbReference type="EMBL" id="JAKKPZ010000029">
    <property type="protein sequence ID" value="KAI1709690.1"/>
    <property type="molecule type" value="Genomic_DNA"/>
</dbReference>
<accession>A0AAD4N2S1</accession>
<comment type="caution">
    <text evidence="2">The sequence shown here is derived from an EMBL/GenBank/DDBJ whole genome shotgun (WGS) entry which is preliminary data.</text>
</comment>
<evidence type="ECO:0000256" key="1">
    <source>
        <dbReference type="ARBA" id="ARBA00005598"/>
    </source>
</evidence>
<reference evidence="2" key="1">
    <citation type="submission" date="2022-01" db="EMBL/GenBank/DDBJ databases">
        <title>Genome Sequence Resource for Two Populations of Ditylenchus destructor, the Migratory Endoparasitic Phytonematode.</title>
        <authorList>
            <person name="Zhang H."/>
            <person name="Lin R."/>
            <person name="Xie B."/>
        </authorList>
    </citation>
    <scope>NUCLEOTIDE SEQUENCE</scope>
    <source>
        <strain evidence="2">BazhouSP</strain>
    </source>
</reference>
<name>A0AAD4N2S1_9BILA</name>
<dbReference type="InterPro" id="IPR029058">
    <property type="entry name" value="AB_hydrolase_fold"/>
</dbReference>
<proteinExistence type="inferred from homology"/>
<dbReference type="Proteomes" id="UP001201812">
    <property type="component" value="Unassembled WGS sequence"/>
</dbReference>
<dbReference type="AlphaFoldDB" id="A0AAD4N2S1"/>
<organism evidence="2 3">
    <name type="scientific">Ditylenchus destructor</name>
    <dbReference type="NCBI Taxonomy" id="166010"/>
    <lineage>
        <taxon>Eukaryota</taxon>
        <taxon>Metazoa</taxon>
        <taxon>Ecdysozoa</taxon>
        <taxon>Nematoda</taxon>
        <taxon>Chromadorea</taxon>
        <taxon>Rhabditida</taxon>
        <taxon>Tylenchina</taxon>
        <taxon>Tylenchomorpha</taxon>
        <taxon>Sphaerularioidea</taxon>
        <taxon>Anguinidae</taxon>
        <taxon>Anguininae</taxon>
        <taxon>Ditylenchus</taxon>
    </lineage>
</organism>
<evidence type="ECO:0000313" key="2">
    <source>
        <dbReference type="EMBL" id="KAI1709690.1"/>
    </source>
</evidence>
<dbReference type="Gene3D" id="3.40.50.1820">
    <property type="entry name" value="alpha/beta hydrolase"/>
    <property type="match status" value="1"/>
</dbReference>
<protein>
    <submittedName>
        <fullName evidence="2">Ndr family domain-containing protein</fullName>
    </submittedName>
</protein>
<dbReference type="InterPro" id="IPR004142">
    <property type="entry name" value="NDRG"/>
</dbReference>
<comment type="similarity">
    <text evidence="1">Belongs to the NDRG family.</text>
</comment>
<dbReference type="Pfam" id="PF03096">
    <property type="entry name" value="Ndr"/>
    <property type="match status" value="1"/>
</dbReference>